<feature type="transmembrane region" description="Helical" evidence="5">
    <location>
        <begin position="20"/>
        <end position="43"/>
    </location>
</feature>
<keyword evidence="2 4" id="KW-0808">Transferase</keyword>
<keyword evidence="3 4" id="KW-0620">Polyamine biosynthesis</keyword>
<feature type="active site" description="Proton acceptor" evidence="4">
    <location>
        <position position="362"/>
    </location>
</feature>
<accession>A0A6L3B0D1</accession>
<comment type="caution">
    <text evidence="7">The sequence shown here is derived from an EMBL/GenBank/DDBJ whole genome shotgun (WGS) entry which is preliminary data.</text>
</comment>
<dbReference type="SUPFAM" id="SSF53335">
    <property type="entry name" value="S-adenosyl-L-methionine-dependent methyltransferases"/>
    <property type="match status" value="1"/>
</dbReference>
<gene>
    <name evidence="7" type="ORF">DS837_14140</name>
</gene>
<dbReference type="NCBIfam" id="NF037959">
    <property type="entry name" value="MFS_SpdSyn"/>
    <property type="match status" value="2"/>
</dbReference>
<keyword evidence="5" id="KW-1133">Transmembrane helix</keyword>
<feature type="transmembrane region" description="Helical" evidence="5">
    <location>
        <begin position="126"/>
        <end position="149"/>
    </location>
</feature>
<feature type="transmembrane region" description="Helical" evidence="5">
    <location>
        <begin position="161"/>
        <end position="181"/>
    </location>
</feature>
<dbReference type="PANTHER" id="PTHR43317">
    <property type="entry name" value="THERMOSPERMINE SYNTHASE ACAULIS5"/>
    <property type="match status" value="1"/>
</dbReference>
<evidence type="ECO:0000256" key="4">
    <source>
        <dbReference type="PROSITE-ProRule" id="PRU00354"/>
    </source>
</evidence>
<dbReference type="CDD" id="cd02440">
    <property type="entry name" value="AdoMet_MTases"/>
    <property type="match status" value="1"/>
</dbReference>
<feature type="transmembrane region" description="Helical" evidence="5">
    <location>
        <begin position="187"/>
        <end position="204"/>
    </location>
</feature>
<sequence length="495" mass="51427">MSVRSPTLSGSDPFPTRPSLRSFALAAAAFSAGWSLMMMEILGGRLMAPHFGYSVYQWGAVIGVVMTFMAAGYWTGGQLGDGPKAVPALRAALLAGVAAAALTPWLGKPMLADAAGRFNAVEGSVVGAALILGLPSFALAMVSPICAGLSSLTGAAAAGRIYAVGTLGSIGGTFFASFYAIPEVGVSAGYALAAVLPALACLFIPGGKRVAAAAALAVPLAWAAGHGEGQGFALYRETPHNTIMVQEDAEQIRLHLNVAWATQSRLRKDGGPTGLYYDLFAAVPALGNGTRVLVLGLAGGAAAKEILDSWPGADILGVELDPAVVEVARERFGLRPEVRVAVEDARRHVERSPELHDVVIVDLYSTALIPFFTATREFFAAVERRVAPGGVLVMNVASPMDRDALVGPLAATQGAVFPSVYVADAGRGNYLMIATKEARTLEDLSVRLRSAPAGAMYAAARILETLAPAELAGHPVLTDDRSDIDQRSLTALYGR</sequence>
<feature type="transmembrane region" description="Helical" evidence="5">
    <location>
        <begin position="88"/>
        <end position="106"/>
    </location>
</feature>
<proteinExistence type="inferred from homology"/>
<dbReference type="InterPro" id="IPR029063">
    <property type="entry name" value="SAM-dependent_MTases_sf"/>
</dbReference>
<evidence type="ECO:0000256" key="2">
    <source>
        <dbReference type="ARBA" id="ARBA00022679"/>
    </source>
</evidence>
<reference evidence="7 8" key="1">
    <citation type="submission" date="2018-07" db="EMBL/GenBank/DDBJ databases">
        <title>Genome sequence of Roseomonas fauriae ATCC 49958.</title>
        <authorList>
            <person name="Sant'Anna F.H."/>
            <person name="Baldani J.I."/>
            <person name="Zilli J.E."/>
            <person name="Reis V.M."/>
            <person name="Hartmann A."/>
            <person name="Cruz L."/>
            <person name="de Souza E.M."/>
            <person name="de Oliveira Pedrosa F."/>
            <person name="Passaglia L.M.P."/>
        </authorList>
    </citation>
    <scope>NUCLEOTIDE SEQUENCE [LARGE SCALE GENOMIC DNA]</scope>
    <source>
        <strain evidence="7 8">ATCC 49958</strain>
    </source>
</reference>
<evidence type="ECO:0000256" key="3">
    <source>
        <dbReference type="ARBA" id="ARBA00023115"/>
    </source>
</evidence>
<comment type="similarity">
    <text evidence="1">Belongs to the spermidine/spermine synthase family.</text>
</comment>
<feature type="domain" description="PABS" evidence="6">
    <location>
        <begin position="217"/>
        <end position="443"/>
    </location>
</feature>
<dbReference type="PROSITE" id="PS51006">
    <property type="entry name" value="PABS_2"/>
    <property type="match status" value="1"/>
</dbReference>
<dbReference type="GO" id="GO:0006596">
    <property type="term" value="P:polyamine biosynthetic process"/>
    <property type="evidence" value="ECO:0007669"/>
    <property type="project" value="UniProtKB-UniRule"/>
</dbReference>
<keyword evidence="5" id="KW-0812">Transmembrane</keyword>
<dbReference type="PANTHER" id="PTHR43317:SF1">
    <property type="entry name" value="THERMOSPERMINE SYNTHASE ACAULIS5"/>
    <property type="match status" value="1"/>
</dbReference>
<keyword evidence="7" id="KW-0489">Methyltransferase</keyword>
<keyword evidence="5" id="KW-0472">Membrane</keyword>
<evidence type="ECO:0000256" key="5">
    <source>
        <dbReference type="SAM" id="Phobius"/>
    </source>
</evidence>
<dbReference type="InterPro" id="IPR030374">
    <property type="entry name" value="PABS"/>
</dbReference>
<dbReference type="EMBL" id="QOKV01000008">
    <property type="protein sequence ID" value="KAA0685109.1"/>
    <property type="molecule type" value="Genomic_DNA"/>
</dbReference>
<feature type="transmembrane region" description="Helical" evidence="5">
    <location>
        <begin position="55"/>
        <end position="76"/>
    </location>
</feature>
<dbReference type="AlphaFoldDB" id="A0A6L3B0D1"/>
<protein>
    <submittedName>
        <fullName evidence="7">Methyltransferase domain-containing protein</fullName>
    </submittedName>
</protein>
<name>A0A6L3B0D1_AZOBR</name>
<dbReference type="Proteomes" id="UP000476837">
    <property type="component" value="Unassembled WGS sequence"/>
</dbReference>
<dbReference type="GO" id="GO:0008168">
    <property type="term" value="F:methyltransferase activity"/>
    <property type="evidence" value="ECO:0007669"/>
    <property type="project" value="UniProtKB-KW"/>
</dbReference>
<evidence type="ECO:0000256" key="1">
    <source>
        <dbReference type="ARBA" id="ARBA00007867"/>
    </source>
</evidence>
<dbReference type="Gene3D" id="3.40.50.150">
    <property type="entry name" value="Vaccinia Virus protein VP39"/>
    <property type="match status" value="1"/>
</dbReference>
<dbReference type="Pfam" id="PF01564">
    <property type="entry name" value="Spermine_synth"/>
    <property type="match status" value="1"/>
</dbReference>
<evidence type="ECO:0000313" key="8">
    <source>
        <dbReference type="Proteomes" id="UP000476837"/>
    </source>
</evidence>
<dbReference type="GO" id="GO:0032259">
    <property type="term" value="P:methylation"/>
    <property type="evidence" value="ECO:0007669"/>
    <property type="project" value="UniProtKB-KW"/>
</dbReference>
<evidence type="ECO:0000313" key="7">
    <source>
        <dbReference type="EMBL" id="KAA0685109.1"/>
    </source>
</evidence>
<evidence type="ECO:0000259" key="6">
    <source>
        <dbReference type="PROSITE" id="PS51006"/>
    </source>
</evidence>
<organism evidence="7 8">
    <name type="scientific">Azospirillum brasilense</name>
    <dbReference type="NCBI Taxonomy" id="192"/>
    <lineage>
        <taxon>Bacteria</taxon>
        <taxon>Pseudomonadati</taxon>
        <taxon>Pseudomonadota</taxon>
        <taxon>Alphaproteobacteria</taxon>
        <taxon>Rhodospirillales</taxon>
        <taxon>Azospirillaceae</taxon>
        <taxon>Azospirillum</taxon>
    </lineage>
</organism>